<dbReference type="AlphaFoldDB" id="E6QPV7"/>
<dbReference type="InterPro" id="IPR050892">
    <property type="entry name" value="ADP-ribose_metab_enzymes"/>
</dbReference>
<dbReference type="PANTHER" id="PTHR12521:SF0">
    <property type="entry name" value="ADP-RIBOSE GLYCOHYDROLASE OARD1"/>
    <property type="match status" value="1"/>
</dbReference>
<feature type="domain" description="Macro" evidence="1">
    <location>
        <begin position="1"/>
        <end position="151"/>
    </location>
</feature>
<dbReference type="PANTHER" id="PTHR12521">
    <property type="entry name" value="PROTEIN C6ORF130"/>
    <property type="match status" value="1"/>
</dbReference>
<gene>
    <name evidence="2" type="ORF">CARN7_0001</name>
</gene>
<dbReference type="CDD" id="cd02901">
    <property type="entry name" value="Macro_Poa1p-like"/>
    <property type="match status" value="1"/>
</dbReference>
<dbReference type="Gene3D" id="3.40.220.10">
    <property type="entry name" value="Leucine Aminopeptidase, subunit E, domain 1"/>
    <property type="match status" value="1"/>
</dbReference>
<sequence>MIKVLIGDMFQTQAETMINTVNCVGVMGKGVAAEFKKRFPKMFADYVARCAVKQVKLGEPYLYRDVLGVSVINFPTKDHWRSPSRLDDVVQGLDYLLAHADAWGLRSLAIPPLGCGNGGLEWTLVGPIMYQKLASLGISVDIYAPYGTPQSQLTPEFLGQAMSSENAKGRQQMKLNPAWLTLLEVVFELSQQPYANPVGRTIFQKIAYILTEQGIATGFNFGQGSYGPFSAQLQEAVKVFANTNLIEEYTLGRMTSIKVGPAYADFRNKYAEVLAGYQRKIDKTVDLFSRIKSTEQAEEVTTVLFAARKLKQTQIDPEVSEQDLYSYILNWKKNWDRDEKRNAIGVAIRNLEMLNWMRLRYSETLSAE</sequence>
<evidence type="ECO:0000259" key="1">
    <source>
        <dbReference type="PROSITE" id="PS51154"/>
    </source>
</evidence>
<dbReference type="InterPro" id="IPR002589">
    <property type="entry name" value="Macro_dom"/>
</dbReference>
<dbReference type="EMBL" id="CABR01000023">
    <property type="protein sequence ID" value="CBI09278.1"/>
    <property type="molecule type" value="Genomic_DNA"/>
</dbReference>
<name>E6QPV7_9ZZZZ</name>
<accession>E6QPV7</accession>
<reference evidence="2" key="1">
    <citation type="submission" date="2009-10" db="EMBL/GenBank/DDBJ databases">
        <title>Diversity of trophic interactions inside an arsenic-rich microbial ecosystem.</title>
        <authorList>
            <person name="Bertin P.N."/>
            <person name="Heinrich-Salmeron A."/>
            <person name="Pelletier E."/>
            <person name="Goulhen-Chollet F."/>
            <person name="Arsene-Ploetze F."/>
            <person name="Gallien S."/>
            <person name="Calteau A."/>
            <person name="Vallenet D."/>
            <person name="Casiot C."/>
            <person name="Chane-Woon-Ming B."/>
            <person name="Giloteaux L."/>
            <person name="Barakat M."/>
            <person name="Bonnefoy V."/>
            <person name="Bruneel O."/>
            <person name="Chandler M."/>
            <person name="Cleiss J."/>
            <person name="Duran R."/>
            <person name="Elbaz-Poulichet F."/>
            <person name="Fonknechten N."/>
            <person name="Lauga B."/>
            <person name="Mornico D."/>
            <person name="Ortet P."/>
            <person name="Schaeffer C."/>
            <person name="Siguier P."/>
            <person name="Alexander Thil Smith A."/>
            <person name="Van Dorsselaer A."/>
            <person name="Weissenbach J."/>
            <person name="Medigue C."/>
            <person name="Le Paslier D."/>
        </authorList>
    </citation>
    <scope>NUCLEOTIDE SEQUENCE</scope>
</reference>
<protein>
    <recommendedName>
        <fullName evidence="1">Macro domain-containing protein</fullName>
    </recommendedName>
</protein>
<evidence type="ECO:0000313" key="2">
    <source>
        <dbReference type="EMBL" id="CBI09278.1"/>
    </source>
</evidence>
<comment type="caution">
    <text evidence="2">The sequence shown here is derived from an EMBL/GenBank/DDBJ whole genome shotgun (WGS) entry which is preliminary data.</text>
</comment>
<dbReference type="SUPFAM" id="SSF52949">
    <property type="entry name" value="Macro domain-like"/>
    <property type="match status" value="1"/>
</dbReference>
<dbReference type="SMART" id="SM00506">
    <property type="entry name" value="A1pp"/>
    <property type="match status" value="1"/>
</dbReference>
<dbReference type="Pfam" id="PF01661">
    <property type="entry name" value="Macro"/>
    <property type="match status" value="1"/>
</dbReference>
<dbReference type="InterPro" id="IPR043472">
    <property type="entry name" value="Macro_dom-like"/>
</dbReference>
<organism evidence="2">
    <name type="scientific">mine drainage metagenome</name>
    <dbReference type="NCBI Taxonomy" id="410659"/>
    <lineage>
        <taxon>unclassified sequences</taxon>
        <taxon>metagenomes</taxon>
        <taxon>ecological metagenomes</taxon>
    </lineage>
</organism>
<proteinExistence type="predicted"/>
<dbReference type="PROSITE" id="PS51154">
    <property type="entry name" value="MACRO"/>
    <property type="match status" value="1"/>
</dbReference>
<dbReference type="GO" id="GO:0140291">
    <property type="term" value="P:peptidyl-glutamate ADP-deribosylation"/>
    <property type="evidence" value="ECO:0007669"/>
    <property type="project" value="TreeGrafter"/>
</dbReference>